<accession>A0A2P2PVI7</accession>
<dbReference type="EMBL" id="GGEC01078179">
    <property type="protein sequence ID" value="MBX58663.1"/>
    <property type="molecule type" value="Transcribed_RNA"/>
</dbReference>
<evidence type="ECO:0000313" key="1">
    <source>
        <dbReference type="EMBL" id="MBX58663.1"/>
    </source>
</evidence>
<protein>
    <submittedName>
        <fullName evidence="1">Uncharacterized protein</fullName>
    </submittedName>
</protein>
<dbReference type="AlphaFoldDB" id="A0A2P2PVI7"/>
<sequence>MHFFILTLHKKWSRLYSQNMSYDLLEIHVRMSNSFLYAFKR</sequence>
<name>A0A2P2PVI7_RHIMU</name>
<proteinExistence type="predicted"/>
<organism evidence="1">
    <name type="scientific">Rhizophora mucronata</name>
    <name type="common">Asiatic mangrove</name>
    <dbReference type="NCBI Taxonomy" id="61149"/>
    <lineage>
        <taxon>Eukaryota</taxon>
        <taxon>Viridiplantae</taxon>
        <taxon>Streptophyta</taxon>
        <taxon>Embryophyta</taxon>
        <taxon>Tracheophyta</taxon>
        <taxon>Spermatophyta</taxon>
        <taxon>Magnoliopsida</taxon>
        <taxon>eudicotyledons</taxon>
        <taxon>Gunneridae</taxon>
        <taxon>Pentapetalae</taxon>
        <taxon>rosids</taxon>
        <taxon>fabids</taxon>
        <taxon>Malpighiales</taxon>
        <taxon>Rhizophoraceae</taxon>
        <taxon>Rhizophora</taxon>
    </lineage>
</organism>
<reference evidence="1" key="1">
    <citation type="submission" date="2018-02" db="EMBL/GenBank/DDBJ databases">
        <title>Rhizophora mucronata_Transcriptome.</title>
        <authorList>
            <person name="Meera S.P."/>
            <person name="Sreeshan A."/>
            <person name="Augustine A."/>
        </authorList>
    </citation>
    <scope>NUCLEOTIDE SEQUENCE</scope>
    <source>
        <tissue evidence="1">Leaf</tissue>
    </source>
</reference>